<accession>A0A6S7KUG0</accession>
<evidence type="ECO:0000256" key="1">
    <source>
        <dbReference type="ARBA" id="ARBA00011079"/>
    </source>
</evidence>
<dbReference type="PANTHER" id="PTHR11010">
    <property type="entry name" value="PROTEASE S28 PRO-X CARBOXYPEPTIDASE-RELATED"/>
    <property type="match status" value="1"/>
</dbReference>
<dbReference type="AlphaFoldDB" id="A0A6S7KUG0"/>
<keyword evidence="2 6" id="KW-0645">Protease</keyword>
<organism evidence="6 7">
    <name type="scientific">Paramuricea clavata</name>
    <name type="common">Red gorgonian</name>
    <name type="synonym">Violescent sea-whip</name>
    <dbReference type="NCBI Taxonomy" id="317549"/>
    <lineage>
        <taxon>Eukaryota</taxon>
        <taxon>Metazoa</taxon>
        <taxon>Cnidaria</taxon>
        <taxon>Anthozoa</taxon>
        <taxon>Octocorallia</taxon>
        <taxon>Malacalcyonacea</taxon>
        <taxon>Plexauridae</taxon>
        <taxon>Paramuricea</taxon>
    </lineage>
</organism>
<comment type="similarity">
    <text evidence="1">Belongs to the peptidase S28 family.</text>
</comment>
<gene>
    <name evidence="6" type="ORF">PACLA_8A059226</name>
</gene>
<dbReference type="Gene3D" id="3.40.50.1820">
    <property type="entry name" value="alpha/beta hydrolase"/>
    <property type="match status" value="1"/>
</dbReference>
<protein>
    <submittedName>
        <fullName evidence="6">Serine protease</fullName>
    </submittedName>
</protein>
<keyword evidence="5" id="KW-0325">Glycoprotein</keyword>
<dbReference type="EMBL" id="CACRXK020041656">
    <property type="protein sequence ID" value="CAB4045750.1"/>
    <property type="molecule type" value="Genomic_DNA"/>
</dbReference>
<dbReference type="InterPro" id="IPR008758">
    <property type="entry name" value="Peptidase_S28"/>
</dbReference>
<reference evidence="6" key="1">
    <citation type="submission" date="2020-04" db="EMBL/GenBank/DDBJ databases">
        <authorList>
            <person name="Alioto T."/>
            <person name="Alioto T."/>
            <person name="Gomez Garrido J."/>
        </authorList>
    </citation>
    <scope>NUCLEOTIDE SEQUENCE</scope>
    <source>
        <strain evidence="6">A484AB</strain>
    </source>
</reference>
<keyword evidence="3" id="KW-0732">Signal</keyword>
<keyword evidence="4" id="KW-0378">Hydrolase</keyword>
<dbReference type="GO" id="GO:0008239">
    <property type="term" value="F:dipeptidyl-peptidase activity"/>
    <property type="evidence" value="ECO:0007669"/>
    <property type="project" value="TreeGrafter"/>
</dbReference>
<evidence type="ECO:0000256" key="2">
    <source>
        <dbReference type="ARBA" id="ARBA00022670"/>
    </source>
</evidence>
<evidence type="ECO:0000313" key="6">
    <source>
        <dbReference type="EMBL" id="CAB4045750.1"/>
    </source>
</evidence>
<dbReference type="Pfam" id="PF05577">
    <property type="entry name" value="Peptidase_S28"/>
    <property type="match status" value="1"/>
</dbReference>
<dbReference type="GO" id="GO:0006508">
    <property type="term" value="P:proteolysis"/>
    <property type="evidence" value="ECO:0007669"/>
    <property type="project" value="UniProtKB-KW"/>
</dbReference>
<evidence type="ECO:0000313" key="7">
    <source>
        <dbReference type="Proteomes" id="UP001152795"/>
    </source>
</evidence>
<name>A0A6S7KUG0_PARCT</name>
<keyword evidence="7" id="KW-1185">Reference proteome</keyword>
<dbReference type="InterPro" id="IPR029058">
    <property type="entry name" value="AB_hydrolase_fold"/>
</dbReference>
<feature type="non-terminal residue" evidence="6">
    <location>
        <position position="135"/>
    </location>
</feature>
<evidence type="ECO:0000256" key="4">
    <source>
        <dbReference type="ARBA" id="ARBA00022801"/>
    </source>
</evidence>
<dbReference type="Proteomes" id="UP001152795">
    <property type="component" value="Unassembled WGS sequence"/>
</dbReference>
<dbReference type="PANTHER" id="PTHR11010:SF117">
    <property type="entry name" value="SERINE PROTEASE 16"/>
    <property type="match status" value="1"/>
</dbReference>
<proteinExistence type="inferred from homology"/>
<dbReference type="OrthoDB" id="1735038at2759"/>
<dbReference type="GO" id="GO:0070008">
    <property type="term" value="F:serine-type exopeptidase activity"/>
    <property type="evidence" value="ECO:0007669"/>
    <property type="project" value="InterPro"/>
</dbReference>
<evidence type="ECO:0000256" key="5">
    <source>
        <dbReference type="ARBA" id="ARBA00023180"/>
    </source>
</evidence>
<comment type="caution">
    <text evidence="6">The sequence shown here is derived from an EMBL/GenBank/DDBJ whole genome shotgun (WGS) entry which is preliminary data.</text>
</comment>
<sequence length="135" mass="15767">MGMNMIKHLVNIVLLGFLVHEGFATIPRFFRGRPRGREGMLGSPNVKHMVKLPGEQWFTQRLTHFNDANKATWQQRYWYNSTYWKLGGPVFIMIGGEGEANPTWMVEGTWIKYAQEFGAFTFMLEHRFYGHSHPT</sequence>
<evidence type="ECO:0000256" key="3">
    <source>
        <dbReference type="ARBA" id="ARBA00022729"/>
    </source>
</evidence>